<evidence type="ECO:0000256" key="2">
    <source>
        <dbReference type="ARBA" id="ARBA00022771"/>
    </source>
</evidence>
<keyword evidence="1" id="KW-0479">Metal-binding</keyword>
<protein>
    <recommendedName>
        <fullName evidence="5">MYND-type domain-containing protein</fullName>
    </recommendedName>
</protein>
<dbReference type="InterPro" id="IPR002893">
    <property type="entry name" value="Znf_MYND"/>
</dbReference>
<evidence type="ECO:0000313" key="6">
    <source>
        <dbReference type="EMBL" id="KAF1924832.1"/>
    </source>
</evidence>
<dbReference type="RefSeq" id="XP_033445084.1">
    <property type="nucleotide sequence ID" value="XM_033598280.1"/>
</dbReference>
<dbReference type="OrthoDB" id="437457at2759"/>
<keyword evidence="3" id="KW-0862">Zinc</keyword>
<gene>
    <name evidence="6" type="ORF">M421DRAFT_95167</name>
</gene>
<reference evidence="6" key="1">
    <citation type="journal article" date="2020" name="Stud. Mycol.">
        <title>101 Dothideomycetes genomes: a test case for predicting lifestyles and emergence of pathogens.</title>
        <authorList>
            <person name="Haridas S."/>
            <person name="Albert R."/>
            <person name="Binder M."/>
            <person name="Bloem J."/>
            <person name="Labutti K."/>
            <person name="Salamov A."/>
            <person name="Andreopoulos B."/>
            <person name="Baker S."/>
            <person name="Barry K."/>
            <person name="Bills G."/>
            <person name="Bluhm B."/>
            <person name="Cannon C."/>
            <person name="Castanera R."/>
            <person name="Culley D."/>
            <person name="Daum C."/>
            <person name="Ezra D."/>
            <person name="Gonzalez J."/>
            <person name="Henrissat B."/>
            <person name="Kuo A."/>
            <person name="Liang C."/>
            <person name="Lipzen A."/>
            <person name="Lutzoni F."/>
            <person name="Magnuson J."/>
            <person name="Mondo S."/>
            <person name="Nolan M."/>
            <person name="Ohm R."/>
            <person name="Pangilinan J."/>
            <person name="Park H.-J."/>
            <person name="Ramirez L."/>
            <person name="Alfaro M."/>
            <person name="Sun H."/>
            <person name="Tritt A."/>
            <person name="Yoshinaga Y."/>
            <person name="Zwiers L.-H."/>
            <person name="Turgeon B."/>
            <person name="Goodwin S."/>
            <person name="Spatafora J."/>
            <person name="Crous P."/>
            <person name="Grigoriev I."/>
        </authorList>
    </citation>
    <scope>NUCLEOTIDE SEQUENCE</scope>
    <source>
        <strain evidence="6">CBS 183.55</strain>
    </source>
</reference>
<name>A0A6A5RB16_9PLEO</name>
<feature type="domain" description="MYND-type" evidence="5">
    <location>
        <begin position="33"/>
        <end position="70"/>
    </location>
</feature>
<dbReference type="Pfam" id="PF01753">
    <property type="entry name" value="zf-MYND"/>
    <property type="match status" value="1"/>
</dbReference>
<dbReference type="EMBL" id="ML978990">
    <property type="protein sequence ID" value="KAF1924832.1"/>
    <property type="molecule type" value="Genomic_DNA"/>
</dbReference>
<dbReference type="PROSITE" id="PS50865">
    <property type="entry name" value="ZF_MYND_2"/>
    <property type="match status" value="1"/>
</dbReference>
<dbReference type="PROSITE" id="PS01360">
    <property type="entry name" value="ZF_MYND_1"/>
    <property type="match status" value="1"/>
</dbReference>
<dbReference type="Gene3D" id="6.10.140.2220">
    <property type="match status" value="1"/>
</dbReference>
<dbReference type="Proteomes" id="UP000800082">
    <property type="component" value="Unassembled WGS sequence"/>
</dbReference>
<dbReference type="GeneID" id="54355947"/>
<evidence type="ECO:0000256" key="3">
    <source>
        <dbReference type="ARBA" id="ARBA00022833"/>
    </source>
</evidence>
<dbReference type="SUPFAM" id="SSF144232">
    <property type="entry name" value="HIT/MYND zinc finger-like"/>
    <property type="match status" value="1"/>
</dbReference>
<evidence type="ECO:0000256" key="4">
    <source>
        <dbReference type="PROSITE-ProRule" id="PRU00134"/>
    </source>
</evidence>
<dbReference type="GO" id="GO:0008270">
    <property type="term" value="F:zinc ion binding"/>
    <property type="evidence" value="ECO:0007669"/>
    <property type="project" value="UniProtKB-KW"/>
</dbReference>
<keyword evidence="2 4" id="KW-0863">Zinc-finger</keyword>
<accession>A0A6A5RB16</accession>
<sequence length="236" mass="26479">MFPTTPQDFGNSLFLEDYIRVTPPVTALSAPLCAVCHSLATPRRCSTCKSLCYCSSVCQTRNWSLHKRFCKPFSSSASDDKRPEKSYRRALYLPKTSGKPKFVWLKYGDDGRRLDIARCFPELQGMEEIQISYDSNVSGRTLGENTCVSQLLSPSPSNPSGMHGIKKSSVWRGPLVLAYSAEEGLSKPAFDIDPSVLGPVVDYLRLRSEYEGLAFVEQPQEWYSEEWKKLLGGARE</sequence>
<evidence type="ECO:0000259" key="5">
    <source>
        <dbReference type="PROSITE" id="PS50865"/>
    </source>
</evidence>
<evidence type="ECO:0000313" key="7">
    <source>
        <dbReference type="Proteomes" id="UP000800082"/>
    </source>
</evidence>
<dbReference type="AlphaFoldDB" id="A0A6A5RB16"/>
<evidence type="ECO:0000256" key="1">
    <source>
        <dbReference type="ARBA" id="ARBA00022723"/>
    </source>
</evidence>
<organism evidence="6 7">
    <name type="scientific">Didymella exigua CBS 183.55</name>
    <dbReference type="NCBI Taxonomy" id="1150837"/>
    <lineage>
        <taxon>Eukaryota</taxon>
        <taxon>Fungi</taxon>
        <taxon>Dikarya</taxon>
        <taxon>Ascomycota</taxon>
        <taxon>Pezizomycotina</taxon>
        <taxon>Dothideomycetes</taxon>
        <taxon>Pleosporomycetidae</taxon>
        <taxon>Pleosporales</taxon>
        <taxon>Pleosporineae</taxon>
        <taxon>Didymellaceae</taxon>
        <taxon>Didymella</taxon>
    </lineage>
</organism>
<proteinExistence type="predicted"/>
<keyword evidence="7" id="KW-1185">Reference proteome</keyword>